<proteinExistence type="predicted"/>
<sequence>MSLKLSSKIKNINTDLIYNKLVKKIKAYNPDA</sequence>
<name>X1DHV1_9ZZZZ</name>
<feature type="non-terminal residue" evidence="1">
    <location>
        <position position="32"/>
    </location>
</feature>
<dbReference type="EMBL" id="BART01021087">
    <property type="protein sequence ID" value="GAG95971.1"/>
    <property type="molecule type" value="Genomic_DNA"/>
</dbReference>
<organism evidence="1">
    <name type="scientific">marine sediment metagenome</name>
    <dbReference type="NCBI Taxonomy" id="412755"/>
    <lineage>
        <taxon>unclassified sequences</taxon>
        <taxon>metagenomes</taxon>
        <taxon>ecological metagenomes</taxon>
    </lineage>
</organism>
<gene>
    <name evidence="1" type="ORF">S01H4_39009</name>
</gene>
<evidence type="ECO:0000313" key="1">
    <source>
        <dbReference type="EMBL" id="GAG95971.1"/>
    </source>
</evidence>
<protein>
    <submittedName>
        <fullName evidence="1">Uncharacterized protein</fullName>
    </submittedName>
</protein>
<dbReference type="AlphaFoldDB" id="X1DHV1"/>
<reference evidence="1" key="1">
    <citation type="journal article" date="2014" name="Front. Microbiol.">
        <title>High frequency of phylogenetically diverse reductive dehalogenase-homologous genes in deep subseafloor sedimentary metagenomes.</title>
        <authorList>
            <person name="Kawai M."/>
            <person name="Futagami T."/>
            <person name="Toyoda A."/>
            <person name="Takaki Y."/>
            <person name="Nishi S."/>
            <person name="Hori S."/>
            <person name="Arai W."/>
            <person name="Tsubouchi T."/>
            <person name="Morono Y."/>
            <person name="Uchiyama I."/>
            <person name="Ito T."/>
            <person name="Fujiyama A."/>
            <person name="Inagaki F."/>
            <person name="Takami H."/>
        </authorList>
    </citation>
    <scope>NUCLEOTIDE SEQUENCE</scope>
    <source>
        <strain evidence="1">Expedition CK06-06</strain>
    </source>
</reference>
<comment type="caution">
    <text evidence="1">The sequence shown here is derived from an EMBL/GenBank/DDBJ whole genome shotgun (WGS) entry which is preliminary data.</text>
</comment>
<accession>X1DHV1</accession>